<dbReference type="EMBL" id="BTSX01000006">
    <property type="protein sequence ID" value="GMT03922.1"/>
    <property type="molecule type" value="Genomic_DNA"/>
</dbReference>
<reference evidence="2" key="1">
    <citation type="submission" date="2023-10" db="EMBL/GenBank/DDBJ databases">
        <title>Genome assembly of Pristionchus species.</title>
        <authorList>
            <person name="Yoshida K."/>
            <person name="Sommer R.J."/>
        </authorList>
    </citation>
    <scope>NUCLEOTIDE SEQUENCE</scope>
    <source>
        <strain evidence="2">RS0144</strain>
    </source>
</reference>
<protein>
    <submittedName>
        <fullName evidence="2">Uncharacterized protein</fullName>
    </submittedName>
</protein>
<evidence type="ECO:0000313" key="3">
    <source>
        <dbReference type="Proteomes" id="UP001432027"/>
    </source>
</evidence>
<feature type="non-terminal residue" evidence="2">
    <location>
        <position position="69"/>
    </location>
</feature>
<dbReference type="Proteomes" id="UP001432027">
    <property type="component" value="Unassembled WGS sequence"/>
</dbReference>
<comment type="caution">
    <text evidence="2">The sequence shown here is derived from an EMBL/GenBank/DDBJ whole genome shotgun (WGS) entry which is preliminary data.</text>
</comment>
<evidence type="ECO:0000313" key="2">
    <source>
        <dbReference type="EMBL" id="GMT03922.1"/>
    </source>
</evidence>
<feature type="region of interest" description="Disordered" evidence="1">
    <location>
        <begin position="1"/>
        <end position="22"/>
    </location>
</feature>
<sequence>MINCLRRNGSTKLLASNTTGKSPNSGMICTDNYAKRSTHLTAAFIAYNQRLVERMYALMSSMQKAVLSD</sequence>
<evidence type="ECO:0000256" key="1">
    <source>
        <dbReference type="SAM" id="MobiDB-lite"/>
    </source>
</evidence>
<name>A0AAV5UAU2_9BILA</name>
<dbReference type="AlphaFoldDB" id="A0AAV5UAU2"/>
<organism evidence="2 3">
    <name type="scientific">Pristionchus entomophagus</name>
    <dbReference type="NCBI Taxonomy" id="358040"/>
    <lineage>
        <taxon>Eukaryota</taxon>
        <taxon>Metazoa</taxon>
        <taxon>Ecdysozoa</taxon>
        <taxon>Nematoda</taxon>
        <taxon>Chromadorea</taxon>
        <taxon>Rhabditida</taxon>
        <taxon>Rhabditina</taxon>
        <taxon>Diplogasteromorpha</taxon>
        <taxon>Diplogasteroidea</taxon>
        <taxon>Neodiplogasteridae</taxon>
        <taxon>Pristionchus</taxon>
    </lineage>
</organism>
<feature type="compositionally biased region" description="Polar residues" evidence="1">
    <location>
        <begin position="8"/>
        <end position="22"/>
    </location>
</feature>
<proteinExistence type="predicted"/>
<gene>
    <name evidence="2" type="ORF">PENTCL1PPCAC_26097</name>
</gene>
<accession>A0AAV5UAU2</accession>
<keyword evidence="3" id="KW-1185">Reference proteome</keyword>